<gene>
    <name evidence="2" type="ordered locus">Lcho_0265</name>
</gene>
<dbReference type="RefSeq" id="WP_012345302.1">
    <property type="nucleotide sequence ID" value="NC_010524.1"/>
</dbReference>
<dbReference type="STRING" id="395495.Lcho_0265"/>
<keyword evidence="1" id="KW-0732">Signal</keyword>
<keyword evidence="3" id="KW-1185">Reference proteome</keyword>
<dbReference type="Proteomes" id="UP000001693">
    <property type="component" value="Chromosome"/>
</dbReference>
<name>B1Y7U2_LEPCP</name>
<reference evidence="2 3" key="1">
    <citation type="submission" date="2008-03" db="EMBL/GenBank/DDBJ databases">
        <title>Complete sequence of Leptothrix cholodnii SP-6.</title>
        <authorList>
            <consortium name="US DOE Joint Genome Institute"/>
            <person name="Copeland A."/>
            <person name="Lucas S."/>
            <person name="Lapidus A."/>
            <person name="Glavina del Rio T."/>
            <person name="Dalin E."/>
            <person name="Tice H."/>
            <person name="Bruce D."/>
            <person name="Goodwin L."/>
            <person name="Pitluck S."/>
            <person name="Chertkov O."/>
            <person name="Brettin T."/>
            <person name="Detter J.C."/>
            <person name="Han C."/>
            <person name="Kuske C.R."/>
            <person name="Schmutz J."/>
            <person name="Larimer F."/>
            <person name="Land M."/>
            <person name="Hauser L."/>
            <person name="Kyrpides N."/>
            <person name="Lykidis A."/>
            <person name="Emerson D."/>
            <person name="Richardson P."/>
        </authorList>
    </citation>
    <scope>NUCLEOTIDE SEQUENCE [LARGE SCALE GENOMIC DNA]</scope>
    <source>
        <strain evidence="3">ATCC 51168 / LMG 8142 / SP-6</strain>
    </source>
</reference>
<dbReference type="KEGG" id="lch:Lcho_0265"/>
<evidence type="ECO:0000313" key="3">
    <source>
        <dbReference type="Proteomes" id="UP000001693"/>
    </source>
</evidence>
<dbReference type="EMBL" id="CP001013">
    <property type="protein sequence ID" value="ACB32540.1"/>
    <property type="molecule type" value="Genomic_DNA"/>
</dbReference>
<dbReference type="Pfam" id="PF11306">
    <property type="entry name" value="DUF3108"/>
    <property type="match status" value="1"/>
</dbReference>
<dbReference type="AlphaFoldDB" id="B1Y7U2"/>
<evidence type="ECO:0000313" key="2">
    <source>
        <dbReference type="EMBL" id="ACB32540.1"/>
    </source>
</evidence>
<dbReference type="InterPro" id="IPR021457">
    <property type="entry name" value="DUF3108"/>
</dbReference>
<sequence precursor="true">MRRPALAWAALAALLLHLLALDELHESMQSIDFQKPAMERLEAVYTRVLAPVEPVEVSAPAARPTARRANRAAVVAAAASAPAEAASAAAASAAESVARAADEAASAALAGIAPGVDEAASAPTADLAAAAASASAAAGEAGPDGSTAGEPAASAVARAAPASAPASPQAGASAPLPAFSWPASTRLSYKLDGWYNGEVLGQAQVEWLRHGERYQVHLDVSVGPSFAPLVRRRMSSDGRITADGLAPQRYEQETTQIIGRDRRVQMAFSDTAIVLSNGERVPAQADVQDTASQFIQIIYLLTTRPALRQVGQSIEFGLALPKRVDRWVYEVVERVVVETPLGPIPTLHVKPRRRAAPGNLTAQMWYAPSLQMLPVRIRIEQDEGVWIDLRLERAPEQSGP</sequence>
<dbReference type="HOGENOM" id="CLU_050822_1_0_4"/>
<evidence type="ECO:0008006" key="4">
    <source>
        <dbReference type="Google" id="ProtNLM"/>
    </source>
</evidence>
<dbReference type="eggNOG" id="COG3170">
    <property type="taxonomic scope" value="Bacteria"/>
</dbReference>
<organism evidence="2 3">
    <name type="scientific">Leptothrix cholodnii (strain ATCC 51168 / LMG 8142 / SP-6)</name>
    <name type="common">Leptothrix discophora (strain SP-6)</name>
    <dbReference type="NCBI Taxonomy" id="395495"/>
    <lineage>
        <taxon>Bacteria</taxon>
        <taxon>Pseudomonadati</taxon>
        <taxon>Pseudomonadota</taxon>
        <taxon>Betaproteobacteria</taxon>
        <taxon>Burkholderiales</taxon>
        <taxon>Sphaerotilaceae</taxon>
        <taxon>Leptothrix</taxon>
    </lineage>
</organism>
<protein>
    <recommendedName>
        <fullName evidence="4">DUF3108 domain-containing protein</fullName>
    </recommendedName>
</protein>
<dbReference type="OrthoDB" id="8526020at2"/>
<proteinExistence type="predicted"/>
<feature type="chain" id="PRO_5002771263" description="DUF3108 domain-containing protein" evidence="1">
    <location>
        <begin position="21"/>
        <end position="400"/>
    </location>
</feature>
<feature type="signal peptide" evidence="1">
    <location>
        <begin position="1"/>
        <end position="20"/>
    </location>
</feature>
<accession>B1Y7U2</accession>
<evidence type="ECO:0000256" key="1">
    <source>
        <dbReference type="SAM" id="SignalP"/>
    </source>
</evidence>